<proteinExistence type="predicted"/>
<dbReference type="EMBL" id="JBHRSU010000005">
    <property type="protein sequence ID" value="MFC3100492.1"/>
    <property type="molecule type" value="Genomic_DNA"/>
</dbReference>
<accession>A0ABV7ECV5</accession>
<dbReference type="RefSeq" id="WP_336917743.1">
    <property type="nucleotide sequence ID" value="NZ_JBANRN010000002.1"/>
</dbReference>
<name>A0ABV7ECV5_9SPHN</name>
<organism evidence="2 3">
    <name type="scientific">Alteraurantiacibacter lauratis</name>
    <dbReference type="NCBI Taxonomy" id="2054627"/>
    <lineage>
        <taxon>Bacteria</taxon>
        <taxon>Pseudomonadati</taxon>
        <taxon>Pseudomonadota</taxon>
        <taxon>Alphaproteobacteria</taxon>
        <taxon>Sphingomonadales</taxon>
        <taxon>Erythrobacteraceae</taxon>
        <taxon>Alteraurantiacibacter</taxon>
    </lineage>
</organism>
<evidence type="ECO:0000313" key="3">
    <source>
        <dbReference type="Proteomes" id="UP001595378"/>
    </source>
</evidence>
<evidence type="ECO:0000313" key="2">
    <source>
        <dbReference type="EMBL" id="MFC3100492.1"/>
    </source>
</evidence>
<dbReference type="Proteomes" id="UP001595378">
    <property type="component" value="Unassembled WGS sequence"/>
</dbReference>
<reference evidence="3" key="1">
    <citation type="journal article" date="2019" name="Int. J. Syst. Evol. Microbiol.">
        <title>The Global Catalogue of Microorganisms (GCM) 10K type strain sequencing project: providing services to taxonomists for standard genome sequencing and annotation.</title>
        <authorList>
            <consortium name="The Broad Institute Genomics Platform"/>
            <consortium name="The Broad Institute Genome Sequencing Center for Infectious Disease"/>
            <person name="Wu L."/>
            <person name="Ma J."/>
        </authorList>
    </citation>
    <scope>NUCLEOTIDE SEQUENCE [LARGE SCALE GENOMIC DNA]</scope>
    <source>
        <strain evidence="3">KCTC 52606</strain>
    </source>
</reference>
<comment type="caution">
    <text evidence="2">The sequence shown here is derived from an EMBL/GenBank/DDBJ whole genome shotgun (WGS) entry which is preliminary data.</text>
</comment>
<protein>
    <submittedName>
        <fullName evidence="2">Uncharacterized protein</fullName>
    </submittedName>
</protein>
<gene>
    <name evidence="2" type="ORF">ACFODK_06265</name>
</gene>
<feature type="region of interest" description="Disordered" evidence="1">
    <location>
        <begin position="46"/>
        <end position="70"/>
    </location>
</feature>
<evidence type="ECO:0000256" key="1">
    <source>
        <dbReference type="SAM" id="MobiDB-lite"/>
    </source>
</evidence>
<sequence>MIIGRSEETRPIFGVWRMALALVLAAFLGAALGLAWQNFGMADEENAQSGDAVEELTAEEEAAEEPADEG</sequence>
<keyword evidence="3" id="KW-1185">Reference proteome</keyword>